<keyword evidence="9" id="KW-1185">Reference proteome</keyword>
<proteinExistence type="predicted"/>
<gene>
    <name evidence="8" type="ORF">GGR38_004541</name>
</gene>
<feature type="transmembrane region" description="Helical" evidence="6">
    <location>
        <begin position="265"/>
        <end position="285"/>
    </location>
</feature>
<dbReference type="PROSITE" id="PS50850">
    <property type="entry name" value="MFS"/>
    <property type="match status" value="1"/>
</dbReference>
<feature type="transmembrane region" description="Helical" evidence="6">
    <location>
        <begin position="198"/>
        <end position="220"/>
    </location>
</feature>
<feature type="transmembrane region" description="Helical" evidence="6">
    <location>
        <begin position="129"/>
        <end position="152"/>
    </location>
</feature>
<feature type="transmembrane region" description="Helical" evidence="6">
    <location>
        <begin position="37"/>
        <end position="60"/>
    </location>
</feature>
<dbReference type="PANTHER" id="PTHR42718">
    <property type="entry name" value="MAJOR FACILITATOR SUPERFAMILY MULTIDRUG TRANSPORTER MFSC"/>
    <property type="match status" value="1"/>
</dbReference>
<feature type="transmembrane region" description="Helical" evidence="6">
    <location>
        <begin position="358"/>
        <end position="376"/>
    </location>
</feature>
<dbReference type="GO" id="GO:0016020">
    <property type="term" value="C:membrane"/>
    <property type="evidence" value="ECO:0007669"/>
    <property type="project" value="UniProtKB-SubCell"/>
</dbReference>
<dbReference type="PROSITE" id="PS00216">
    <property type="entry name" value="SUGAR_TRANSPORT_1"/>
    <property type="match status" value="1"/>
</dbReference>
<feature type="transmembrane region" description="Helical" evidence="6">
    <location>
        <begin position="7"/>
        <end position="25"/>
    </location>
</feature>
<evidence type="ECO:0000256" key="6">
    <source>
        <dbReference type="SAM" id="Phobius"/>
    </source>
</evidence>
<comment type="subcellular location">
    <subcellularLocation>
        <location evidence="1">Membrane</location>
        <topology evidence="1">Multi-pass membrane protein</topology>
    </subcellularLocation>
</comment>
<sequence length="384" mass="40719">MAKGITLVYAQILPVMAIVSLFPAIPKLFQQFGNIPMASLLVPMIVTVPSLFVALTAPFAGVLADRFGRRRIFVWGITAYLIMGLVPILTEKLGLIVASRAVLGIAEACVVTVSSALIGDYFGEQRHKWVSMVGIAITIAGMVLLAAGGALADISWRGPFAIYLFVVPAVIMAWLYIDEPPVYEKQQAGDGEVAVPPYPWRIASVIGAVTLLCSLIYYVMPLNFAAALGMVGITSSTTVGLMQAASNIGYLIGALTYRRIHDWHVTRLLALSSAAMGAGMLVLSFSTTLNGVIVSSLIQQFGAGFVIPVLMAWGQALLPVTQRGRVMGIWVTSFFTGTFLCPPMITGLSALLGGLYPAVGAVGVAGLITALGAFALRERQNNTH</sequence>
<feature type="domain" description="Major facilitator superfamily (MFS) profile" evidence="7">
    <location>
        <begin position="1"/>
        <end position="381"/>
    </location>
</feature>
<keyword evidence="4 6" id="KW-1133">Transmembrane helix</keyword>
<keyword evidence="5 6" id="KW-0472">Membrane</keyword>
<name>A0A7W6G9Z1_9SPHN</name>
<dbReference type="Pfam" id="PF07690">
    <property type="entry name" value="MFS_1"/>
    <property type="match status" value="1"/>
</dbReference>
<feature type="transmembrane region" description="Helical" evidence="6">
    <location>
        <begin position="226"/>
        <end position="253"/>
    </location>
</feature>
<dbReference type="AlphaFoldDB" id="A0A7W6G9Z1"/>
<dbReference type="InterPro" id="IPR011701">
    <property type="entry name" value="MFS"/>
</dbReference>
<comment type="caution">
    <text evidence="8">The sequence shown here is derived from an EMBL/GenBank/DDBJ whole genome shotgun (WGS) entry which is preliminary data.</text>
</comment>
<keyword evidence="3 6" id="KW-0812">Transmembrane</keyword>
<feature type="transmembrane region" description="Helical" evidence="6">
    <location>
        <begin position="330"/>
        <end position="352"/>
    </location>
</feature>
<evidence type="ECO:0000256" key="1">
    <source>
        <dbReference type="ARBA" id="ARBA00004141"/>
    </source>
</evidence>
<evidence type="ECO:0000313" key="9">
    <source>
        <dbReference type="Proteomes" id="UP000548867"/>
    </source>
</evidence>
<feature type="transmembrane region" description="Helical" evidence="6">
    <location>
        <begin position="297"/>
        <end position="318"/>
    </location>
</feature>
<dbReference type="CDD" id="cd17473">
    <property type="entry name" value="MFS_arabinose_efflux_permease_like"/>
    <property type="match status" value="1"/>
</dbReference>
<protein>
    <submittedName>
        <fullName evidence="8">MFS family permease</fullName>
    </submittedName>
</protein>
<dbReference type="PANTHER" id="PTHR42718:SF9">
    <property type="entry name" value="MAJOR FACILITATOR SUPERFAMILY MULTIDRUG TRANSPORTER MFSC"/>
    <property type="match status" value="1"/>
</dbReference>
<feature type="transmembrane region" description="Helical" evidence="6">
    <location>
        <begin position="72"/>
        <end position="89"/>
    </location>
</feature>
<dbReference type="GO" id="GO:0022857">
    <property type="term" value="F:transmembrane transporter activity"/>
    <property type="evidence" value="ECO:0007669"/>
    <property type="project" value="InterPro"/>
</dbReference>
<evidence type="ECO:0000256" key="4">
    <source>
        <dbReference type="ARBA" id="ARBA00022989"/>
    </source>
</evidence>
<evidence type="ECO:0000313" key="8">
    <source>
        <dbReference type="EMBL" id="MBB3957567.1"/>
    </source>
</evidence>
<organism evidence="8 9">
    <name type="scientific">Novosphingobium sediminicola</name>
    <dbReference type="NCBI Taxonomy" id="563162"/>
    <lineage>
        <taxon>Bacteria</taxon>
        <taxon>Pseudomonadati</taxon>
        <taxon>Pseudomonadota</taxon>
        <taxon>Alphaproteobacteria</taxon>
        <taxon>Sphingomonadales</taxon>
        <taxon>Sphingomonadaceae</taxon>
        <taxon>Novosphingobium</taxon>
    </lineage>
</organism>
<dbReference type="Proteomes" id="UP000548867">
    <property type="component" value="Unassembled WGS sequence"/>
</dbReference>
<dbReference type="SUPFAM" id="SSF103473">
    <property type="entry name" value="MFS general substrate transporter"/>
    <property type="match status" value="1"/>
</dbReference>
<dbReference type="InterPro" id="IPR005829">
    <property type="entry name" value="Sugar_transporter_CS"/>
</dbReference>
<dbReference type="InterPro" id="IPR036259">
    <property type="entry name" value="MFS_trans_sf"/>
</dbReference>
<feature type="transmembrane region" description="Helical" evidence="6">
    <location>
        <begin position="158"/>
        <end position="177"/>
    </location>
</feature>
<keyword evidence="2" id="KW-0813">Transport</keyword>
<evidence type="ECO:0000256" key="2">
    <source>
        <dbReference type="ARBA" id="ARBA00022448"/>
    </source>
</evidence>
<dbReference type="RefSeq" id="WP_183628962.1">
    <property type="nucleotide sequence ID" value="NZ_JACIDX010000026.1"/>
</dbReference>
<dbReference type="EMBL" id="JACIDX010000026">
    <property type="protein sequence ID" value="MBB3957567.1"/>
    <property type="molecule type" value="Genomic_DNA"/>
</dbReference>
<feature type="transmembrane region" description="Helical" evidence="6">
    <location>
        <begin position="101"/>
        <end position="122"/>
    </location>
</feature>
<accession>A0A7W6G9Z1</accession>
<evidence type="ECO:0000256" key="5">
    <source>
        <dbReference type="ARBA" id="ARBA00023136"/>
    </source>
</evidence>
<dbReference type="Gene3D" id="1.20.1250.20">
    <property type="entry name" value="MFS general substrate transporter like domains"/>
    <property type="match status" value="1"/>
</dbReference>
<dbReference type="InterPro" id="IPR020846">
    <property type="entry name" value="MFS_dom"/>
</dbReference>
<evidence type="ECO:0000256" key="3">
    <source>
        <dbReference type="ARBA" id="ARBA00022692"/>
    </source>
</evidence>
<reference evidence="8 9" key="1">
    <citation type="submission" date="2020-08" db="EMBL/GenBank/DDBJ databases">
        <title>Genomic Encyclopedia of Type Strains, Phase IV (KMG-IV): sequencing the most valuable type-strain genomes for metagenomic binning, comparative biology and taxonomic classification.</title>
        <authorList>
            <person name="Goeker M."/>
        </authorList>
    </citation>
    <scope>NUCLEOTIDE SEQUENCE [LARGE SCALE GENOMIC DNA]</scope>
    <source>
        <strain evidence="8 9">DSM 27057</strain>
    </source>
</reference>
<evidence type="ECO:0000259" key="7">
    <source>
        <dbReference type="PROSITE" id="PS50850"/>
    </source>
</evidence>